<keyword evidence="1" id="KW-0812">Transmembrane</keyword>
<evidence type="ECO:0000256" key="1">
    <source>
        <dbReference type="SAM" id="Phobius"/>
    </source>
</evidence>
<accession>A0A6M4H067</accession>
<feature type="transmembrane region" description="Helical" evidence="1">
    <location>
        <begin position="7"/>
        <end position="40"/>
    </location>
</feature>
<gene>
    <name evidence="2" type="ORF">DSM104443_02280</name>
</gene>
<organism evidence="2 3">
    <name type="scientific">Usitatibacter rugosus</name>
    <dbReference type="NCBI Taxonomy" id="2732067"/>
    <lineage>
        <taxon>Bacteria</taxon>
        <taxon>Pseudomonadati</taxon>
        <taxon>Pseudomonadota</taxon>
        <taxon>Betaproteobacteria</taxon>
        <taxon>Nitrosomonadales</taxon>
        <taxon>Usitatibacteraceae</taxon>
        <taxon>Usitatibacter</taxon>
    </lineage>
</organism>
<dbReference type="EMBL" id="CP053069">
    <property type="protein sequence ID" value="QJR11207.1"/>
    <property type="molecule type" value="Genomic_DNA"/>
</dbReference>
<dbReference type="Proteomes" id="UP000501534">
    <property type="component" value="Chromosome"/>
</dbReference>
<proteinExistence type="predicted"/>
<keyword evidence="1" id="KW-1133">Transmembrane helix</keyword>
<name>A0A6M4H067_9PROT</name>
<keyword evidence="1" id="KW-0472">Membrane</keyword>
<keyword evidence="3" id="KW-1185">Reference proteome</keyword>
<reference evidence="2 3" key="1">
    <citation type="submission" date="2020-04" db="EMBL/GenBank/DDBJ databases">
        <title>Usitatibacter rugosus gen. nov., sp. nov. and Usitatibacter palustris sp. nov., novel members of Usitatibacteraceae fam. nov. within the order Nitrosomonadales isolated from soil.</title>
        <authorList>
            <person name="Huber K.J."/>
            <person name="Neumann-Schaal M."/>
            <person name="Geppert A."/>
            <person name="Luckner M."/>
            <person name="Wanner G."/>
            <person name="Overmann J."/>
        </authorList>
    </citation>
    <scope>NUCLEOTIDE SEQUENCE [LARGE SCALE GENOMIC DNA]</scope>
    <source>
        <strain evidence="2 3">0125_3</strain>
    </source>
</reference>
<sequence length="90" mass="9595">MRDQRVIAWVSAVSILVVAAGAMFSVSLYIIIAGAVLWMIASFHYDFTSAQRTWQAPTLTWPQGIAVATGAALIIAGSLAAVLRYTIVLA</sequence>
<evidence type="ECO:0000313" key="2">
    <source>
        <dbReference type="EMBL" id="QJR11207.1"/>
    </source>
</evidence>
<evidence type="ECO:0000313" key="3">
    <source>
        <dbReference type="Proteomes" id="UP000501534"/>
    </source>
</evidence>
<dbReference type="KEGG" id="uru:DSM104443_02280"/>
<dbReference type="AlphaFoldDB" id="A0A6M4H067"/>
<feature type="transmembrane region" description="Helical" evidence="1">
    <location>
        <begin position="60"/>
        <end position="83"/>
    </location>
</feature>
<protein>
    <submittedName>
        <fullName evidence="2">Uncharacterized protein</fullName>
    </submittedName>
</protein>